<proteinExistence type="predicted"/>
<dbReference type="InterPro" id="IPR032071">
    <property type="entry name" value="DUF4806"/>
</dbReference>
<dbReference type="AlphaFoldDB" id="A0AAV8VIL3"/>
<comment type="caution">
    <text evidence="2">The sequence shown here is derived from an EMBL/GenBank/DDBJ whole genome shotgun (WGS) entry which is preliminary data.</text>
</comment>
<gene>
    <name evidence="2" type="ORF">NQ315_017579</name>
</gene>
<dbReference type="Pfam" id="PF16064">
    <property type="entry name" value="DUF4806"/>
    <property type="match status" value="1"/>
</dbReference>
<name>A0AAV8VIL3_9CUCU</name>
<protein>
    <recommendedName>
        <fullName evidence="1">DUF4806 domain-containing protein</fullName>
    </recommendedName>
</protein>
<keyword evidence="3" id="KW-1185">Reference proteome</keyword>
<accession>A0AAV8VIL3</accession>
<feature type="domain" description="DUF4806" evidence="1">
    <location>
        <begin position="59"/>
        <end position="137"/>
    </location>
</feature>
<dbReference type="Proteomes" id="UP001159042">
    <property type="component" value="Unassembled WGS sequence"/>
</dbReference>
<dbReference type="EMBL" id="JANEYG010000081">
    <property type="protein sequence ID" value="KAJ8914058.1"/>
    <property type="molecule type" value="Genomic_DNA"/>
</dbReference>
<dbReference type="PANTHER" id="PTHR34153:SF2">
    <property type="entry name" value="SI:CH211-262H13.3-RELATED"/>
    <property type="match status" value="1"/>
</dbReference>
<organism evidence="2 3">
    <name type="scientific">Exocentrus adspersus</name>
    <dbReference type="NCBI Taxonomy" id="1586481"/>
    <lineage>
        <taxon>Eukaryota</taxon>
        <taxon>Metazoa</taxon>
        <taxon>Ecdysozoa</taxon>
        <taxon>Arthropoda</taxon>
        <taxon>Hexapoda</taxon>
        <taxon>Insecta</taxon>
        <taxon>Pterygota</taxon>
        <taxon>Neoptera</taxon>
        <taxon>Endopterygota</taxon>
        <taxon>Coleoptera</taxon>
        <taxon>Polyphaga</taxon>
        <taxon>Cucujiformia</taxon>
        <taxon>Chrysomeloidea</taxon>
        <taxon>Cerambycidae</taxon>
        <taxon>Lamiinae</taxon>
        <taxon>Acanthocinini</taxon>
        <taxon>Exocentrus</taxon>
    </lineage>
</organism>
<dbReference type="PANTHER" id="PTHR34153">
    <property type="entry name" value="SI:CH211-262H13.3-RELATED-RELATED"/>
    <property type="match status" value="1"/>
</dbReference>
<evidence type="ECO:0000313" key="3">
    <source>
        <dbReference type="Proteomes" id="UP001159042"/>
    </source>
</evidence>
<sequence>MVIVALETVNSHYMKEVLKQQHFIRGVVLDILGEVREIRQNKNTLDAANQDNRESVLNKFDLPLNTNEDLQNFEVFLSNNEDFTNAVIQISKLGGRDTTDFTRRSLNMLISNQLASSFSWYGRKKKNVFKDTLLAKLIIAAAEKAIKTNTNRDTEVAIQTWLRRAEERRQSQLRKENRLNG</sequence>
<reference evidence="2 3" key="1">
    <citation type="journal article" date="2023" name="Insect Mol. Biol.">
        <title>Genome sequencing provides insights into the evolution of gene families encoding plant cell wall-degrading enzymes in longhorned beetles.</title>
        <authorList>
            <person name="Shin N.R."/>
            <person name="Okamura Y."/>
            <person name="Kirsch R."/>
            <person name="Pauchet Y."/>
        </authorList>
    </citation>
    <scope>NUCLEOTIDE SEQUENCE [LARGE SCALE GENOMIC DNA]</scope>
    <source>
        <strain evidence="2">EAD_L_NR</strain>
    </source>
</reference>
<evidence type="ECO:0000259" key="1">
    <source>
        <dbReference type="Pfam" id="PF16064"/>
    </source>
</evidence>
<evidence type="ECO:0000313" key="2">
    <source>
        <dbReference type="EMBL" id="KAJ8914058.1"/>
    </source>
</evidence>